<dbReference type="AlphaFoldDB" id="A0A411HI42"/>
<gene>
    <name evidence="2" type="ORF">ELE36_06645</name>
</gene>
<reference evidence="2 3" key="1">
    <citation type="submission" date="2019-01" db="EMBL/GenBank/DDBJ databases">
        <title>Pseudolysobacter antarctica gen. nov., sp. nov., isolated from Fildes Peninsula, Antarctica.</title>
        <authorList>
            <person name="Wei Z."/>
            <person name="Peng F."/>
        </authorList>
    </citation>
    <scope>NUCLEOTIDE SEQUENCE [LARGE SCALE GENOMIC DNA]</scope>
    <source>
        <strain evidence="2 3">AQ6-296</strain>
    </source>
</reference>
<evidence type="ECO:0000256" key="1">
    <source>
        <dbReference type="SAM" id="MobiDB-lite"/>
    </source>
</evidence>
<sequence>MPRGEKSAYTDKQKREAKHIEDGYEKRGISTKEAERRAWASVNKQDGGGKKSGSGRKKSVH</sequence>
<name>A0A411HI42_9GAMM</name>
<protein>
    <recommendedName>
        <fullName evidence="4">Plasmid stabilization protein</fullName>
    </recommendedName>
</protein>
<dbReference type="OrthoDB" id="200313at2"/>
<evidence type="ECO:0000313" key="2">
    <source>
        <dbReference type="EMBL" id="QBB70067.1"/>
    </source>
</evidence>
<accession>A0A411HI42</accession>
<feature type="compositionally biased region" description="Basic and acidic residues" evidence="1">
    <location>
        <begin position="1"/>
        <end position="38"/>
    </location>
</feature>
<evidence type="ECO:0008006" key="4">
    <source>
        <dbReference type="Google" id="ProtNLM"/>
    </source>
</evidence>
<dbReference type="Proteomes" id="UP000291562">
    <property type="component" value="Chromosome"/>
</dbReference>
<dbReference type="RefSeq" id="WP_129832326.1">
    <property type="nucleotide sequence ID" value="NZ_CP035704.1"/>
</dbReference>
<evidence type="ECO:0000313" key="3">
    <source>
        <dbReference type="Proteomes" id="UP000291562"/>
    </source>
</evidence>
<organism evidence="2 3">
    <name type="scientific">Pseudolysobacter antarcticus</name>
    <dbReference type="NCBI Taxonomy" id="2511995"/>
    <lineage>
        <taxon>Bacteria</taxon>
        <taxon>Pseudomonadati</taxon>
        <taxon>Pseudomonadota</taxon>
        <taxon>Gammaproteobacteria</taxon>
        <taxon>Lysobacterales</taxon>
        <taxon>Rhodanobacteraceae</taxon>
        <taxon>Pseudolysobacter</taxon>
    </lineage>
</organism>
<keyword evidence="3" id="KW-1185">Reference proteome</keyword>
<dbReference type="EMBL" id="CP035704">
    <property type="protein sequence ID" value="QBB70067.1"/>
    <property type="molecule type" value="Genomic_DNA"/>
</dbReference>
<proteinExistence type="predicted"/>
<dbReference type="KEGG" id="xbc:ELE36_06645"/>
<feature type="region of interest" description="Disordered" evidence="1">
    <location>
        <begin position="1"/>
        <end position="61"/>
    </location>
</feature>